<proteinExistence type="predicted"/>
<evidence type="ECO:0008006" key="3">
    <source>
        <dbReference type="Google" id="ProtNLM"/>
    </source>
</evidence>
<dbReference type="EMBL" id="NJHN03000092">
    <property type="protein sequence ID" value="KAH9416440.1"/>
    <property type="molecule type" value="Genomic_DNA"/>
</dbReference>
<protein>
    <recommendedName>
        <fullName evidence="3">Secreted protein</fullName>
    </recommendedName>
</protein>
<dbReference type="Proteomes" id="UP000887458">
    <property type="component" value="Unassembled WGS sequence"/>
</dbReference>
<name>A0ABQ8J1Q7_DERPT</name>
<gene>
    <name evidence="1" type="ORF">DERP_012868</name>
</gene>
<accession>A0ABQ8J1Q7</accession>
<keyword evidence="2" id="KW-1185">Reference proteome</keyword>
<evidence type="ECO:0000313" key="2">
    <source>
        <dbReference type="Proteomes" id="UP000887458"/>
    </source>
</evidence>
<comment type="caution">
    <text evidence="1">The sequence shown here is derived from an EMBL/GenBank/DDBJ whole genome shotgun (WGS) entry which is preliminary data.</text>
</comment>
<feature type="non-terminal residue" evidence="1">
    <location>
        <position position="64"/>
    </location>
</feature>
<reference evidence="1 2" key="1">
    <citation type="journal article" date="2018" name="J. Allergy Clin. Immunol.">
        <title>High-quality assembly of Dermatophagoides pteronyssinus genome and transcriptome reveals a wide range of novel allergens.</title>
        <authorList>
            <person name="Liu X.Y."/>
            <person name="Yang K.Y."/>
            <person name="Wang M.Q."/>
            <person name="Kwok J.S."/>
            <person name="Zeng X."/>
            <person name="Yang Z."/>
            <person name="Xiao X.J."/>
            <person name="Lau C.P."/>
            <person name="Li Y."/>
            <person name="Huang Z.M."/>
            <person name="Ba J.G."/>
            <person name="Yim A.K."/>
            <person name="Ouyang C.Y."/>
            <person name="Ngai S.M."/>
            <person name="Chan T.F."/>
            <person name="Leung E.L."/>
            <person name="Liu L."/>
            <person name="Liu Z.G."/>
            <person name="Tsui S.K."/>
        </authorList>
    </citation>
    <scope>NUCLEOTIDE SEQUENCE [LARGE SCALE GENOMIC DNA]</scope>
    <source>
        <strain evidence="1">Derp</strain>
    </source>
</reference>
<evidence type="ECO:0000313" key="1">
    <source>
        <dbReference type="EMBL" id="KAH9416440.1"/>
    </source>
</evidence>
<organism evidence="1 2">
    <name type="scientific">Dermatophagoides pteronyssinus</name>
    <name type="common">European house dust mite</name>
    <dbReference type="NCBI Taxonomy" id="6956"/>
    <lineage>
        <taxon>Eukaryota</taxon>
        <taxon>Metazoa</taxon>
        <taxon>Ecdysozoa</taxon>
        <taxon>Arthropoda</taxon>
        <taxon>Chelicerata</taxon>
        <taxon>Arachnida</taxon>
        <taxon>Acari</taxon>
        <taxon>Acariformes</taxon>
        <taxon>Sarcoptiformes</taxon>
        <taxon>Astigmata</taxon>
        <taxon>Psoroptidia</taxon>
        <taxon>Analgoidea</taxon>
        <taxon>Pyroglyphidae</taxon>
        <taxon>Dermatophagoidinae</taxon>
        <taxon>Dermatophagoides</taxon>
    </lineage>
</organism>
<reference evidence="1 2" key="2">
    <citation type="journal article" date="2022" name="Mol. Biol. Evol.">
        <title>Comparative Genomics Reveals Insights into the Divergent Evolution of Astigmatic Mites and Household Pest Adaptations.</title>
        <authorList>
            <person name="Xiong Q."/>
            <person name="Wan A.T."/>
            <person name="Liu X."/>
            <person name="Fung C.S."/>
            <person name="Xiao X."/>
            <person name="Malainual N."/>
            <person name="Hou J."/>
            <person name="Wang L."/>
            <person name="Wang M."/>
            <person name="Yang K.Y."/>
            <person name="Cui Y."/>
            <person name="Leung E.L."/>
            <person name="Nong W."/>
            <person name="Shin S.K."/>
            <person name="Au S.W."/>
            <person name="Jeong K.Y."/>
            <person name="Chew F.T."/>
            <person name="Hui J.H."/>
            <person name="Leung T.F."/>
            <person name="Tungtrongchitr A."/>
            <person name="Zhong N."/>
            <person name="Liu Z."/>
            <person name="Tsui S.K."/>
        </authorList>
    </citation>
    <scope>NUCLEOTIDE SEQUENCE [LARGE SCALE GENOMIC DNA]</scope>
    <source>
        <strain evidence="1">Derp</strain>
    </source>
</reference>
<sequence length="64" mass="7122">MIFVADNFTLCICVCVRFSCKLEVNLSTHAHTLGCFAGGFLPQLIQCVKDLNEKSPEKINQFSV</sequence>